<feature type="region of interest" description="Disordered" evidence="6">
    <location>
        <begin position="1"/>
        <end position="232"/>
    </location>
</feature>
<protein>
    <recommendedName>
        <fullName evidence="2">RNA-binding protein 42</fullName>
    </recommendedName>
    <alternativeName>
        <fullName evidence="4">RNA-binding motif protein 42</fullName>
    </alternativeName>
</protein>
<comment type="similarity">
    <text evidence="1">Belongs to the RRM RBM42 family.</text>
</comment>
<dbReference type="InParanoid" id="A0A1S3I8B4"/>
<gene>
    <name evidence="9" type="primary">LOC106161626</name>
</gene>
<sequence>MASMGEDRKLQEMEAEMNRFEQEIQSQPGAGGPAPSRFILGSNTYSNVQARLSAIANPGHSLDPPPPPPQVLTSGNSSLPSATIQGIAAAPPPPPPSGPPPRPPPVFVPPQLRQRPPGMRPQYGPPPSQQGNMRPPFNPAMGFPQRGPPPRMPPPGYPPGMQGPMGGPPGGGYYGHAHPGPSVPQHPSNAATIEKPKVVYSAPPVRNVPKTNNSINTADTGSAQAEKPADEEVGSVVPGIQVNVSVDEPHFQQEGIVQNVDGEPMDMMTVAAQQTKKDKKEKKKKFLRTAAGDVWEDPSLAEWNPDDFRIFCGDLGNEVTDEILARAFNRFPSFVKAKVVRDKRSNKTKGFGFVSFGDPNDFARAMREMNGKYVGNRPIKLRKSNWKDRSIDVVKRKEREKKRLGLR</sequence>
<feature type="compositionally biased region" description="Gly residues" evidence="6">
    <location>
        <begin position="163"/>
        <end position="174"/>
    </location>
</feature>
<dbReference type="PROSITE" id="PS50102">
    <property type="entry name" value="RRM"/>
    <property type="match status" value="1"/>
</dbReference>
<dbReference type="GeneID" id="106161626"/>
<reference evidence="9" key="2">
    <citation type="submission" date="2025-08" db="UniProtKB">
        <authorList>
            <consortium name="RefSeq"/>
        </authorList>
    </citation>
    <scope>IDENTIFICATION</scope>
</reference>
<accession>A0A1S3I8B4</accession>
<feature type="compositionally biased region" description="Basic and acidic residues" evidence="6">
    <location>
        <begin position="1"/>
        <end position="22"/>
    </location>
</feature>
<evidence type="ECO:0000256" key="6">
    <source>
        <dbReference type="SAM" id="MobiDB-lite"/>
    </source>
</evidence>
<dbReference type="KEGG" id="lak:106161626"/>
<evidence type="ECO:0000256" key="1">
    <source>
        <dbReference type="ARBA" id="ARBA00007408"/>
    </source>
</evidence>
<feature type="compositionally biased region" description="Polar residues" evidence="6">
    <location>
        <begin position="71"/>
        <end position="84"/>
    </location>
</feature>
<dbReference type="PANTHER" id="PTHR47640:SF11">
    <property type="entry name" value="RNA-BINDING PROTEIN 42"/>
    <property type="match status" value="1"/>
</dbReference>
<feature type="compositionally biased region" description="Pro residues" evidence="6">
    <location>
        <begin position="90"/>
        <end position="108"/>
    </location>
</feature>
<organism evidence="8 9">
    <name type="scientific">Lingula anatina</name>
    <name type="common">Brachiopod</name>
    <name type="synonym">Lingula unguis</name>
    <dbReference type="NCBI Taxonomy" id="7574"/>
    <lineage>
        <taxon>Eukaryota</taxon>
        <taxon>Metazoa</taxon>
        <taxon>Spiralia</taxon>
        <taxon>Lophotrochozoa</taxon>
        <taxon>Brachiopoda</taxon>
        <taxon>Linguliformea</taxon>
        <taxon>Lingulata</taxon>
        <taxon>Lingulida</taxon>
        <taxon>Linguloidea</taxon>
        <taxon>Lingulidae</taxon>
        <taxon>Lingula</taxon>
    </lineage>
</organism>
<reference evidence="9" key="1">
    <citation type="journal article" date="2015" name="Nat. Commun.">
        <title>The Lingula genome provides insights into brachiopod evolution and the origin of phosphate biomineralization.</title>
        <authorList>
            <person name="Luo Y.J."/>
            <person name="Takeuchi T."/>
            <person name="Koyanagi R."/>
            <person name="Yamada L."/>
            <person name="Kanda M."/>
            <person name="Khalturina M."/>
            <person name="Fujie M."/>
            <person name="Yamasaki S.I."/>
            <person name="Endo K."/>
            <person name="Satoh N."/>
        </authorList>
    </citation>
    <scope>NUCLEOTIDE SEQUENCE</scope>
</reference>
<feature type="domain" description="RRM" evidence="7">
    <location>
        <begin position="308"/>
        <end position="386"/>
    </location>
</feature>
<dbReference type="AlphaFoldDB" id="A0A1S3I8B4"/>
<feature type="compositionally biased region" description="Pro residues" evidence="6">
    <location>
        <begin position="146"/>
        <end position="158"/>
    </location>
</feature>
<feature type="compositionally biased region" description="Polar residues" evidence="6">
    <location>
        <begin position="209"/>
        <end position="223"/>
    </location>
</feature>
<dbReference type="Proteomes" id="UP000085678">
    <property type="component" value="Unplaced"/>
</dbReference>
<keyword evidence="8" id="KW-1185">Reference proteome</keyword>
<dbReference type="CDD" id="cd12383">
    <property type="entry name" value="RRM_RBM42"/>
    <property type="match status" value="1"/>
</dbReference>
<evidence type="ECO:0000313" key="8">
    <source>
        <dbReference type="Proteomes" id="UP000085678"/>
    </source>
</evidence>
<dbReference type="Pfam" id="PF00076">
    <property type="entry name" value="RRM_1"/>
    <property type="match status" value="1"/>
</dbReference>
<dbReference type="InterPro" id="IPR000504">
    <property type="entry name" value="RRM_dom"/>
</dbReference>
<dbReference type="OrthoDB" id="1749473at2759"/>
<keyword evidence="3 5" id="KW-0694">RNA-binding</keyword>
<dbReference type="InterPro" id="IPR035979">
    <property type="entry name" value="RBD_domain_sf"/>
</dbReference>
<dbReference type="SMART" id="SM00360">
    <property type="entry name" value="RRM"/>
    <property type="match status" value="1"/>
</dbReference>
<dbReference type="GO" id="GO:0003729">
    <property type="term" value="F:mRNA binding"/>
    <property type="evidence" value="ECO:0007669"/>
    <property type="project" value="InterPro"/>
</dbReference>
<feature type="compositionally biased region" description="Polar residues" evidence="6">
    <location>
        <begin position="41"/>
        <end position="50"/>
    </location>
</feature>
<dbReference type="Gene3D" id="3.30.70.330">
    <property type="match status" value="1"/>
</dbReference>
<dbReference type="InterPro" id="IPR050825">
    <property type="entry name" value="RBM42_RBP45_47-like"/>
</dbReference>
<feature type="compositionally biased region" description="Low complexity" evidence="6">
    <location>
        <begin position="109"/>
        <end position="122"/>
    </location>
</feature>
<evidence type="ECO:0000256" key="2">
    <source>
        <dbReference type="ARBA" id="ARBA00015192"/>
    </source>
</evidence>
<dbReference type="RefSeq" id="XP_013394101.1">
    <property type="nucleotide sequence ID" value="XM_013538647.1"/>
</dbReference>
<dbReference type="InterPro" id="IPR012677">
    <property type="entry name" value="Nucleotide-bd_a/b_plait_sf"/>
</dbReference>
<evidence type="ECO:0000256" key="3">
    <source>
        <dbReference type="ARBA" id="ARBA00022884"/>
    </source>
</evidence>
<evidence type="ECO:0000313" key="9">
    <source>
        <dbReference type="RefSeq" id="XP_013394101.1"/>
    </source>
</evidence>
<evidence type="ECO:0000256" key="5">
    <source>
        <dbReference type="PROSITE-ProRule" id="PRU00176"/>
    </source>
</evidence>
<dbReference type="InterPro" id="IPR034215">
    <property type="entry name" value="RBM42_RRM"/>
</dbReference>
<dbReference type="SUPFAM" id="SSF54928">
    <property type="entry name" value="RNA-binding domain, RBD"/>
    <property type="match status" value="1"/>
</dbReference>
<name>A0A1S3I8B4_LINAN</name>
<evidence type="ECO:0000256" key="4">
    <source>
        <dbReference type="ARBA" id="ARBA00030574"/>
    </source>
</evidence>
<proteinExistence type="inferred from homology"/>
<dbReference type="PANTHER" id="PTHR47640">
    <property type="entry name" value="TRNA SELENOCYSTEINE 1-ASSOCIATED PROTEIN 1-RELATED-RELATED"/>
    <property type="match status" value="1"/>
</dbReference>
<dbReference type="STRING" id="7574.A0A1S3I8B4"/>
<evidence type="ECO:0000259" key="7">
    <source>
        <dbReference type="PROSITE" id="PS50102"/>
    </source>
</evidence>